<dbReference type="Gene3D" id="3.10.180.10">
    <property type="entry name" value="2,3-Dihydroxybiphenyl 1,2-Dioxygenase, domain 1"/>
    <property type="match status" value="1"/>
</dbReference>
<dbReference type="AlphaFoldDB" id="A0A7W5ZHZ5"/>
<dbReference type="PROSITE" id="PS51819">
    <property type="entry name" value="VOC"/>
    <property type="match status" value="1"/>
</dbReference>
<keyword evidence="3" id="KW-0456">Lyase</keyword>
<feature type="region of interest" description="Disordered" evidence="1">
    <location>
        <begin position="102"/>
        <end position="121"/>
    </location>
</feature>
<dbReference type="GO" id="GO:0016829">
    <property type="term" value="F:lyase activity"/>
    <property type="evidence" value="ECO:0007669"/>
    <property type="project" value="UniProtKB-KW"/>
</dbReference>
<protein>
    <submittedName>
        <fullName evidence="3">Putative enzyme related to lactoylglutathione lyase</fullName>
    </submittedName>
</protein>
<accession>A0A7W5ZHZ5</accession>
<evidence type="ECO:0000259" key="2">
    <source>
        <dbReference type="PROSITE" id="PS51819"/>
    </source>
</evidence>
<evidence type="ECO:0000256" key="1">
    <source>
        <dbReference type="SAM" id="MobiDB-lite"/>
    </source>
</evidence>
<evidence type="ECO:0000313" key="4">
    <source>
        <dbReference type="Proteomes" id="UP000541352"/>
    </source>
</evidence>
<dbReference type="InterPro" id="IPR029068">
    <property type="entry name" value="Glyas_Bleomycin-R_OHBP_Dase"/>
</dbReference>
<gene>
    <name evidence="3" type="ORF">FHS57_000161</name>
</gene>
<evidence type="ECO:0000313" key="3">
    <source>
        <dbReference type="EMBL" id="MBB3836179.1"/>
    </source>
</evidence>
<organism evidence="3 4">
    <name type="scientific">Runella defluvii</name>
    <dbReference type="NCBI Taxonomy" id="370973"/>
    <lineage>
        <taxon>Bacteria</taxon>
        <taxon>Pseudomonadati</taxon>
        <taxon>Bacteroidota</taxon>
        <taxon>Cytophagia</taxon>
        <taxon>Cytophagales</taxon>
        <taxon>Spirosomataceae</taxon>
        <taxon>Runella</taxon>
    </lineage>
</organism>
<name>A0A7W5ZHZ5_9BACT</name>
<dbReference type="RefSeq" id="WP_183970961.1">
    <property type="nucleotide sequence ID" value="NZ_JACIBY010000001.1"/>
</dbReference>
<dbReference type="Pfam" id="PF00903">
    <property type="entry name" value="Glyoxalase"/>
    <property type="match status" value="1"/>
</dbReference>
<comment type="caution">
    <text evidence="3">The sequence shown here is derived from an EMBL/GenBank/DDBJ whole genome shotgun (WGS) entry which is preliminary data.</text>
</comment>
<feature type="domain" description="VOC" evidence="2">
    <location>
        <begin position="4"/>
        <end position="111"/>
    </location>
</feature>
<dbReference type="SUPFAM" id="SSF54593">
    <property type="entry name" value="Glyoxalase/Bleomycin resistance protein/Dihydroxybiphenyl dioxygenase"/>
    <property type="match status" value="1"/>
</dbReference>
<reference evidence="3 4" key="1">
    <citation type="submission" date="2020-08" db="EMBL/GenBank/DDBJ databases">
        <title>Genomic Encyclopedia of Type Strains, Phase IV (KMG-IV): sequencing the most valuable type-strain genomes for metagenomic binning, comparative biology and taxonomic classification.</title>
        <authorList>
            <person name="Goeker M."/>
        </authorList>
    </citation>
    <scope>NUCLEOTIDE SEQUENCE [LARGE SCALE GENOMIC DNA]</scope>
    <source>
        <strain evidence="3 4">DSM 17976</strain>
    </source>
</reference>
<keyword evidence="4" id="KW-1185">Reference proteome</keyword>
<dbReference type="Proteomes" id="UP000541352">
    <property type="component" value="Unassembled WGS sequence"/>
</dbReference>
<dbReference type="InterPro" id="IPR004360">
    <property type="entry name" value="Glyas_Fos-R_dOase_dom"/>
</dbReference>
<dbReference type="EMBL" id="JACIBY010000001">
    <property type="protein sequence ID" value="MBB3836179.1"/>
    <property type="molecule type" value="Genomic_DNA"/>
</dbReference>
<dbReference type="InterPro" id="IPR037523">
    <property type="entry name" value="VOC_core"/>
</dbReference>
<sequence length="121" mass="13188">MKIRLHEIELGTSDPAKSKSFYNTILSLNTSVDQAALNVFQSGVGGIDFNTSTHLSPTTAVVSFLTDNLPEVIERLSANGISFSEPKKSHLGMTSIEFSDPDGHLIRVNQPTEDSPTWLKV</sequence>
<proteinExistence type="predicted"/>